<dbReference type="GO" id="GO:0051536">
    <property type="term" value="F:iron-sulfur cluster binding"/>
    <property type="evidence" value="ECO:0007669"/>
    <property type="project" value="UniProtKB-KW"/>
</dbReference>
<gene>
    <name evidence="12" type="ORF">DC077_10135</name>
</gene>
<comment type="similarity">
    <text evidence="2">Belongs to the class-V pyridoxal-phosphate-dependent aminotransferase family. NifS/IscS subfamily.</text>
</comment>
<dbReference type="Gene3D" id="3.40.640.10">
    <property type="entry name" value="Type I PLP-dependent aspartate aminotransferase-like (Major domain)"/>
    <property type="match status" value="1"/>
</dbReference>
<dbReference type="GO" id="GO:0046872">
    <property type="term" value="F:metal ion binding"/>
    <property type="evidence" value="ECO:0007669"/>
    <property type="project" value="UniProtKB-KW"/>
</dbReference>
<dbReference type="Pfam" id="PF00266">
    <property type="entry name" value="Aminotran_5"/>
    <property type="match status" value="1"/>
</dbReference>
<evidence type="ECO:0000256" key="2">
    <source>
        <dbReference type="ARBA" id="ARBA00006490"/>
    </source>
</evidence>
<dbReference type="RefSeq" id="WP_109218019.1">
    <property type="nucleotide sequence ID" value="NZ_QEWW01000014.1"/>
</dbReference>
<comment type="caution">
    <text evidence="12">The sequence shown here is derived from an EMBL/GenBank/DDBJ whole genome shotgun (WGS) entry which is preliminary data.</text>
</comment>
<dbReference type="SUPFAM" id="SSF53383">
    <property type="entry name" value="PLP-dependent transferases"/>
    <property type="match status" value="1"/>
</dbReference>
<evidence type="ECO:0000256" key="5">
    <source>
        <dbReference type="ARBA" id="ARBA00022723"/>
    </source>
</evidence>
<dbReference type="AlphaFoldDB" id="A0A2U2AKE0"/>
<keyword evidence="8" id="KW-0411">Iron-sulfur</keyword>
<dbReference type="EMBL" id="QEWW01000014">
    <property type="protein sequence ID" value="PWD83310.1"/>
    <property type="molecule type" value="Genomic_DNA"/>
</dbReference>
<dbReference type="Proteomes" id="UP000245059">
    <property type="component" value="Unassembled WGS sequence"/>
</dbReference>
<keyword evidence="4" id="KW-0808">Transferase</keyword>
<evidence type="ECO:0000256" key="3">
    <source>
        <dbReference type="ARBA" id="ARBA00012239"/>
    </source>
</evidence>
<dbReference type="Gene3D" id="3.90.1150.10">
    <property type="entry name" value="Aspartate Aminotransferase, domain 1"/>
    <property type="match status" value="1"/>
</dbReference>
<evidence type="ECO:0000256" key="8">
    <source>
        <dbReference type="ARBA" id="ARBA00023014"/>
    </source>
</evidence>
<evidence type="ECO:0000256" key="1">
    <source>
        <dbReference type="ARBA" id="ARBA00001933"/>
    </source>
</evidence>
<evidence type="ECO:0000256" key="4">
    <source>
        <dbReference type="ARBA" id="ARBA00022679"/>
    </source>
</evidence>
<keyword evidence="6" id="KW-0663">Pyridoxal phosphate</keyword>
<dbReference type="PROSITE" id="PS00595">
    <property type="entry name" value="AA_TRANSFER_CLASS_5"/>
    <property type="match status" value="1"/>
</dbReference>
<dbReference type="InterPro" id="IPR015424">
    <property type="entry name" value="PyrdxlP-dep_Trfase"/>
</dbReference>
<evidence type="ECO:0000256" key="10">
    <source>
        <dbReference type="RuleBase" id="RU004504"/>
    </source>
</evidence>
<organism evidence="12 13">
    <name type="scientific">Ignatzschineria cameli</name>
    <dbReference type="NCBI Taxonomy" id="2182793"/>
    <lineage>
        <taxon>Bacteria</taxon>
        <taxon>Pseudomonadati</taxon>
        <taxon>Pseudomonadota</taxon>
        <taxon>Gammaproteobacteria</taxon>
        <taxon>Cardiobacteriales</taxon>
        <taxon>Ignatzschineriaceae</taxon>
        <taxon>Ignatzschineria</taxon>
    </lineage>
</organism>
<dbReference type="InterPro" id="IPR016454">
    <property type="entry name" value="Cysteine_dSase"/>
</dbReference>
<proteinExistence type="inferred from homology"/>
<comment type="catalytic activity">
    <reaction evidence="9">
        <text>(sulfur carrier)-H + L-cysteine = (sulfur carrier)-SH + L-alanine</text>
        <dbReference type="Rhea" id="RHEA:43892"/>
        <dbReference type="Rhea" id="RHEA-COMP:14737"/>
        <dbReference type="Rhea" id="RHEA-COMP:14739"/>
        <dbReference type="ChEBI" id="CHEBI:29917"/>
        <dbReference type="ChEBI" id="CHEBI:35235"/>
        <dbReference type="ChEBI" id="CHEBI:57972"/>
        <dbReference type="ChEBI" id="CHEBI:64428"/>
        <dbReference type="EC" id="2.8.1.7"/>
    </reaction>
</comment>
<name>A0A2U2AKE0_9GAMM</name>
<evidence type="ECO:0000313" key="13">
    <source>
        <dbReference type="Proteomes" id="UP000245059"/>
    </source>
</evidence>
<protein>
    <recommendedName>
        <fullName evidence="3">cysteine desulfurase</fullName>
        <ecNumber evidence="3">2.8.1.7</ecNumber>
    </recommendedName>
</protein>
<evidence type="ECO:0000256" key="7">
    <source>
        <dbReference type="ARBA" id="ARBA00023004"/>
    </source>
</evidence>
<dbReference type="InterPro" id="IPR020578">
    <property type="entry name" value="Aminotrans_V_PyrdxlP_BS"/>
</dbReference>
<accession>A0A2U2AKE0</accession>
<reference evidence="13" key="1">
    <citation type="submission" date="2018-05" db="EMBL/GenBank/DDBJ databases">
        <title>Ignatzschineria dubaiensis sp. nov., isolated from necrotic foot tissues of dromedaries (Camelus dromedarius) and associated maggots in Dubai, United Arab Emirates.</title>
        <authorList>
            <person name="Tsang C.C."/>
            <person name="Tang J.Y.M."/>
            <person name="Fong J.Y.H."/>
            <person name="Kinne J."/>
            <person name="Lee H.H."/>
            <person name="Joseph M."/>
            <person name="Jose S."/>
            <person name="Schuster R.K."/>
            <person name="Tang Y."/>
            <person name="Sivakumar S."/>
            <person name="Chen J.H.K."/>
            <person name="Teng J.L.L."/>
            <person name="Lau S.K.P."/>
            <person name="Wernery U."/>
            <person name="Woo P.C.Y."/>
        </authorList>
    </citation>
    <scope>NUCLEOTIDE SEQUENCE [LARGE SCALE GENOMIC DNA]</scope>
    <source>
        <strain evidence="13">UAE-HKU57</strain>
    </source>
</reference>
<dbReference type="InterPro" id="IPR000192">
    <property type="entry name" value="Aminotrans_V_dom"/>
</dbReference>
<dbReference type="GO" id="GO:0031071">
    <property type="term" value="F:cysteine desulfurase activity"/>
    <property type="evidence" value="ECO:0007669"/>
    <property type="project" value="UniProtKB-EC"/>
</dbReference>
<evidence type="ECO:0000259" key="11">
    <source>
        <dbReference type="Pfam" id="PF00266"/>
    </source>
</evidence>
<sequence length="384" mass="41995">MIYLDNNATTPCDPEIIERINALLLDRSIANPSSNHAFGWKANKIYEETKENIATIYNALPNDIVITSGASEANNHAIMGTIQSAVLSSNNRKKILISAIEHKCVLNTVQFAKELFNYEVEIIPVNEDGIIDLYTLEAMLSEDVLMVSVMAVNNEIGTIQPISKIGALCRKFGAIFHVDAAQAGYDKIDIIESNIDLLSISGHKIYAPIGVGVLIVDSMLTMKPTPLIHGGLQQENLRSGTISPHLCDAMGLAIAKMDYLRESEKIKLENLRTLLISALHQEGISFAINGSMQHRHPGNLNISLLGYSNDLVVQKLQPDFAISTGSACNAGIIQSSYVLEALGLSEERIQSAIRIGIGRFNTEEEILLFAQRLAEVLKTMPSIN</sequence>
<feature type="domain" description="Aminotransferase class V" evidence="11">
    <location>
        <begin position="2"/>
        <end position="367"/>
    </location>
</feature>
<comment type="cofactor">
    <cofactor evidence="1 10">
        <name>pyridoxal 5'-phosphate</name>
        <dbReference type="ChEBI" id="CHEBI:597326"/>
    </cofactor>
</comment>
<keyword evidence="5" id="KW-0479">Metal-binding</keyword>
<evidence type="ECO:0000256" key="6">
    <source>
        <dbReference type="ARBA" id="ARBA00022898"/>
    </source>
</evidence>
<evidence type="ECO:0000313" key="12">
    <source>
        <dbReference type="EMBL" id="PWD83310.1"/>
    </source>
</evidence>
<dbReference type="InterPro" id="IPR015422">
    <property type="entry name" value="PyrdxlP-dep_Trfase_small"/>
</dbReference>
<dbReference type="PIRSF" id="PIRSF005572">
    <property type="entry name" value="NifS"/>
    <property type="match status" value="1"/>
</dbReference>
<dbReference type="InterPro" id="IPR015421">
    <property type="entry name" value="PyrdxlP-dep_Trfase_major"/>
</dbReference>
<dbReference type="PANTHER" id="PTHR11601:SF34">
    <property type="entry name" value="CYSTEINE DESULFURASE"/>
    <property type="match status" value="1"/>
</dbReference>
<dbReference type="EC" id="2.8.1.7" evidence="3"/>
<evidence type="ECO:0000256" key="9">
    <source>
        <dbReference type="ARBA" id="ARBA00050776"/>
    </source>
</evidence>
<keyword evidence="7" id="KW-0408">Iron</keyword>
<dbReference type="PANTHER" id="PTHR11601">
    <property type="entry name" value="CYSTEINE DESULFURYLASE FAMILY MEMBER"/>
    <property type="match status" value="1"/>
</dbReference>